<dbReference type="InterPro" id="IPR019845">
    <property type="entry name" value="Squalene/phytoene_synthase_CS"/>
</dbReference>
<dbReference type="AlphaFoldDB" id="A0A511UMV5"/>
<comment type="caution">
    <text evidence="2">The sequence shown here is derived from an EMBL/GenBank/DDBJ whole genome shotgun (WGS) entry which is preliminary data.</text>
</comment>
<dbReference type="Gene3D" id="1.10.600.10">
    <property type="entry name" value="Farnesyl Diphosphate Synthase"/>
    <property type="match status" value="1"/>
</dbReference>
<evidence type="ECO:0000256" key="1">
    <source>
        <dbReference type="ARBA" id="ARBA00022679"/>
    </source>
</evidence>
<evidence type="ECO:0000313" key="3">
    <source>
        <dbReference type="Proteomes" id="UP000321303"/>
    </source>
</evidence>
<dbReference type="SFLD" id="SFLDS00005">
    <property type="entry name" value="Isoprenoid_Synthase_Type_I"/>
    <property type="match status" value="1"/>
</dbReference>
<reference evidence="2 3" key="1">
    <citation type="submission" date="2019-07" db="EMBL/GenBank/DDBJ databases">
        <title>Whole genome shotgun sequence of Halomonas variabilis NBRC 102410.</title>
        <authorList>
            <person name="Hosoyama A."/>
            <person name="Uohara A."/>
            <person name="Ohji S."/>
            <person name="Ichikawa N."/>
        </authorList>
    </citation>
    <scope>NUCLEOTIDE SEQUENCE [LARGE SCALE GENOMIC DNA]</scope>
    <source>
        <strain evidence="2 3">NBRC 102410</strain>
    </source>
</reference>
<dbReference type="GO" id="GO:0004311">
    <property type="term" value="F:geranylgeranyl diphosphate synthase activity"/>
    <property type="evidence" value="ECO:0007669"/>
    <property type="project" value="InterPro"/>
</dbReference>
<dbReference type="Pfam" id="PF00494">
    <property type="entry name" value="SQS_PSY"/>
    <property type="match status" value="1"/>
</dbReference>
<dbReference type="InterPro" id="IPR002060">
    <property type="entry name" value="Squ/phyt_synthse"/>
</dbReference>
<sequence>MTTSATSATSATASQATLRQHGRSFHWAGRFLPAHQLQAGARLYHVCRQVDDIADNATTEAQRLRAKQMLCLLQQRLAAHAPGASVSSLMFLEDQSTANVIDDAPMPPLSATDQEAVAALETDIGSLFSSDSWAFHAMQDLLATMTVDLSKLHLTSESALLHYAYGAAGTVGVMMCHLLDAEEPDRALAFAIDLGIAMQMTNIARDVLEDAHDGRLYLPAAWMSADVTAAQIAAGDDQARQQAWQAIQQLLALAEHYYVSGWQGLAYLPVRARLAIGVALRVYRDIGRRIQRLDASQYWGHRVAVPGWAKAYQSVLALPALMPAKPPVHNAALHRPLGSTLMFYRIAQDSGGRC</sequence>
<evidence type="ECO:0000313" key="2">
    <source>
        <dbReference type="EMBL" id="GEN26998.1"/>
    </source>
</evidence>
<dbReference type="EMBL" id="BJXV01000002">
    <property type="protein sequence ID" value="GEN26998.1"/>
    <property type="molecule type" value="Genomic_DNA"/>
</dbReference>
<name>A0A511UMV5_9GAMM</name>
<accession>A0A511UMV5</accession>
<dbReference type="GO" id="GO:0008299">
    <property type="term" value="P:isoprenoid biosynthetic process"/>
    <property type="evidence" value="ECO:0007669"/>
    <property type="project" value="UniProtKB-ARBA"/>
</dbReference>
<proteinExistence type="predicted"/>
<keyword evidence="1" id="KW-0808">Transferase</keyword>
<protein>
    <recommendedName>
        <fullName evidence="4">Phytoene synthase</fullName>
    </recommendedName>
</protein>
<dbReference type="SFLD" id="SFLDG01018">
    <property type="entry name" value="Squalene/Phytoene_Synthase_Lik"/>
    <property type="match status" value="1"/>
</dbReference>
<dbReference type="RefSeq" id="WP_146873092.1">
    <property type="nucleotide sequence ID" value="NZ_BJXV01000002.1"/>
</dbReference>
<dbReference type="InterPro" id="IPR008949">
    <property type="entry name" value="Isoprenoid_synthase_dom_sf"/>
</dbReference>
<dbReference type="SFLD" id="SFLDG01212">
    <property type="entry name" value="Phytoene_synthase_like"/>
    <property type="match status" value="1"/>
</dbReference>
<dbReference type="PROSITE" id="PS01045">
    <property type="entry name" value="SQUALEN_PHYTOEN_SYN_2"/>
    <property type="match status" value="1"/>
</dbReference>
<dbReference type="SUPFAM" id="SSF48576">
    <property type="entry name" value="Terpenoid synthases"/>
    <property type="match status" value="1"/>
</dbReference>
<keyword evidence="3" id="KW-1185">Reference proteome</keyword>
<dbReference type="OrthoDB" id="9807580at2"/>
<dbReference type="PANTHER" id="PTHR31480">
    <property type="entry name" value="BIFUNCTIONAL LYCOPENE CYCLASE/PHYTOENE SYNTHASE"/>
    <property type="match status" value="1"/>
</dbReference>
<dbReference type="Proteomes" id="UP000321303">
    <property type="component" value="Unassembled WGS sequence"/>
</dbReference>
<evidence type="ECO:0008006" key="4">
    <source>
        <dbReference type="Google" id="ProtNLM"/>
    </source>
</evidence>
<dbReference type="InterPro" id="IPR044843">
    <property type="entry name" value="Trans_IPPS_bact-type"/>
</dbReference>
<gene>
    <name evidence="2" type="ORF">HVA01_06440</name>
</gene>
<organism evidence="2 3">
    <name type="scientific">Halovibrio variabilis</name>
    <dbReference type="NCBI Taxonomy" id="31910"/>
    <lineage>
        <taxon>Bacteria</taxon>
        <taxon>Pseudomonadati</taxon>
        <taxon>Pseudomonadota</taxon>
        <taxon>Gammaproteobacteria</taxon>
        <taxon>Oceanospirillales</taxon>
        <taxon>Halomonadaceae</taxon>
        <taxon>Halovibrio</taxon>
    </lineage>
</organism>